<dbReference type="InterPro" id="IPR029787">
    <property type="entry name" value="Nucleotide_cyclase"/>
</dbReference>
<protein>
    <recommendedName>
        <fullName evidence="3">Guanylate cyclase domain-containing protein</fullName>
    </recommendedName>
</protein>
<evidence type="ECO:0008006" key="3">
    <source>
        <dbReference type="Google" id="ProtNLM"/>
    </source>
</evidence>
<dbReference type="Proteomes" id="UP000808349">
    <property type="component" value="Unassembled WGS sequence"/>
</dbReference>
<evidence type="ECO:0000313" key="1">
    <source>
        <dbReference type="EMBL" id="MBK9717965.1"/>
    </source>
</evidence>
<dbReference type="Gene3D" id="3.30.70.1230">
    <property type="entry name" value="Nucleotide cyclase"/>
    <property type="match status" value="1"/>
</dbReference>
<dbReference type="AlphaFoldDB" id="A0A9D7SA72"/>
<comment type="caution">
    <text evidence="1">The sequence shown here is derived from an EMBL/GenBank/DDBJ whole genome shotgun (WGS) entry which is preliminary data.</text>
</comment>
<dbReference type="EMBL" id="JADKFW010000005">
    <property type="protein sequence ID" value="MBK9717965.1"/>
    <property type="molecule type" value="Genomic_DNA"/>
</dbReference>
<name>A0A9D7SA72_9BACT</name>
<organism evidence="1 2">
    <name type="scientific">Candidatus Defluviibacterium haderslevense</name>
    <dbReference type="NCBI Taxonomy" id="2981993"/>
    <lineage>
        <taxon>Bacteria</taxon>
        <taxon>Pseudomonadati</taxon>
        <taxon>Bacteroidota</taxon>
        <taxon>Saprospiria</taxon>
        <taxon>Saprospirales</taxon>
        <taxon>Saprospiraceae</taxon>
        <taxon>Candidatus Defluviibacterium</taxon>
    </lineage>
</organism>
<sequence length="260" mass="29628">MAIFNINSSDYLKIKQNDKLISIIKKYRFNEFNPDILGLGKIDVKSTQINSLSAMFDLEGFTSFCKQIDPQLAVPEYLNDFLTWLFDKVRKVSISKTFKDGYKLYSSLPFLSKYLGDGILFLWNTDKMSDTAIRNVVVMMYEVCKEYQSEFLPSISSKITSAPSRLRCGIARGAIYSVGNGNDFVGPCINMSARLQKLNSLTFCFSRRGINPALMGTGYKDTFIIKKVQIRGIGEEELVCISKYEYNKIDEIERAKFINV</sequence>
<proteinExistence type="predicted"/>
<accession>A0A9D7SA72</accession>
<evidence type="ECO:0000313" key="2">
    <source>
        <dbReference type="Proteomes" id="UP000808349"/>
    </source>
</evidence>
<gene>
    <name evidence="1" type="ORF">IPO85_10690</name>
</gene>
<dbReference type="SUPFAM" id="SSF55073">
    <property type="entry name" value="Nucleotide cyclase"/>
    <property type="match status" value="1"/>
</dbReference>
<reference evidence="1 2" key="1">
    <citation type="submission" date="2020-10" db="EMBL/GenBank/DDBJ databases">
        <title>Connecting structure to function with the recovery of over 1000 high-quality activated sludge metagenome-assembled genomes encoding full-length rRNA genes using long-read sequencing.</title>
        <authorList>
            <person name="Singleton C.M."/>
            <person name="Petriglieri F."/>
            <person name="Kristensen J.M."/>
            <person name="Kirkegaard R.H."/>
            <person name="Michaelsen T.Y."/>
            <person name="Andersen M.H."/>
            <person name="Karst S.M."/>
            <person name="Dueholm M.S."/>
            <person name="Nielsen P.H."/>
            <person name="Albertsen M."/>
        </authorList>
    </citation>
    <scope>NUCLEOTIDE SEQUENCE [LARGE SCALE GENOMIC DNA]</scope>
    <source>
        <strain evidence="1">Ribe_18-Q3-R11-54_BAT3C.373</strain>
    </source>
</reference>